<dbReference type="RefSeq" id="WP_090747291.1">
    <property type="nucleotide sequence ID" value="NZ_CZQA01000008.1"/>
</dbReference>
<evidence type="ECO:0000313" key="6">
    <source>
        <dbReference type="EMBL" id="CUS35051.1"/>
    </source>
</evidence>
<dbReference type="EMBL" id="CZQA01000008">
    <property type="protein sequence ID" value="CUS35051.1"/>
    <property type="molecule type" value="Genomic_DNA"/>
</dbReference>
<dbReference type="STRING" id="1742972.COMA1_20099"/>
<dbReference type="InterPro" id="IPR000399">
    <property type="entry name" value="TPP-bd_CS"/>
</dbReference>
<dbReference type="Proteomes" id="UP000199032">
    <property type="component" value="Unassembled WGS sequence"/>
</dbReference>
<protein>
    <submittedName>
        <fullName evidence="6">Phosphonopyruvate decarboxylase</fullName>
        <ecNumber evidence="6">4.1.1.82</ecNumber>
    </submittedName>
</protein>
<keyword evidence="7" id="KW-1185">Reference proteome</keyword>
<reference evidence="6 7" key="1">
    <citation type="submission" date="2015-10" db="EMBL/GenBank/DDBJ databases">
        <authorList>
            <person name="Gilbert D.G."/>
        </authorList>
    </citation>
    <scope>NUCLEOTIDE SEQUENCE [LARGE SCALE GENOMIC DNA]</scope>
    <source>
        <strain evidence="6">COMA1</strain>
    </source>
</reference>
<proteinExistence type="predicted"/>
<feature type="domain" description="Thiamine pyrophosphate enzyme N-terminal TPP-binding" evidence="5">
    <location>
        <begin position="7"/>
        <end position="117"/>
    </location>
</feature>
<organism evidence="6 7">
    <name type="scientific">Candidatus Nitrospira nitrosa</name>
    <dbReference type="NCBI Taxonomy" id="1742972"/>
    <lineage>
        <taxon>Bacteria</taxon>
        <taxon>Pseudomonadati</taxon>
        <taxon>Nitrospirota</taxon>
        <taxon>Nitrospiria</taxon>
        <taxon>Nitrospirales</taxon>
        <taxon>Nitrospiraceae</taxon>
        <taxon>Nitrospira</taxon>
    </lineage>
</organism>
<keyword evidence="2" id="KW-0786">Thiamine pyrophosphate</keyword>
<dbReference type="InterPro" id="IPR011766">
    <property type="entry name" value="TPP_enzyme_TPP-bd"/>
</dbReference>
<sequence length="377" mass="40776">MIDPQEFVACLRANGVGFFSGVPDSLLKELCSCIAQESSADQHIVAANEGGAVALALGYHLATGNIPLVYFQNSGLGNSINPLLSLADQEVYAIPMLLVIGWRGEPGVHDEPQHKKQGRVMLPMLDAMEIPFSLLSPELDRADTTLKDAVAHARTSSTPYALVVKKDTFKPFTAFQPESPSFPLSREEAIHQVIEGLDDRDVIVSTTGMPSREVYDYRRKKGSGHHRDFLTVGGMGHASHIALGIALQQPDRSVYCLDGDGATLMHMGALSLNGTLKAKNFKHIILNNGAHDSVGGQPTVGLAIDFLSIARASGYRQVLRAQTKQELASGLTDLKRSSGPSLLEIRVRRGARKDLGRPATTPIQNKQAFMDFVRSQG</sequence>
<dbReference type="GO" id="GO:0033980">
    <property type="term" value="F:phosphonopyruvate decarboxylase activity"/>
    <property type="evidence" value="ECO:0007669"/>
    <property type="project" value="UniProtKB-EC"/>
</dbReference>
<dbReference type="PROSITE" id="PS00187">
    <property type="entry name" value="TPP_ENZYMES"/>
    <property type="match status" value="1"/>
</dbReference>
<dbReference type="GO" id="GO:0032923">
    <property type="term" value="P:organic phosphonate biosynthetic process"/>
    <property type="evidence" value="ECO:0007669"/>
    <property type="project" value="InterPro"/>
</dbReference>
<accession>A0A0S4LGH7</accession>
<evidence type="ECO:0000256" key="3">
    <source>
        <dbReference type="ARBA" id="ARBA00023239"/>
    </source>
</evidence>
<dbReference type="CDD" id="cd03371">
    <property type="entry name" value="TPP_PpyrDC"/>
    <property type="match status" value="1"/>
</dbReference>
<dbReference type="InterPro" id="IPR012001">
    <property type="entry name" value="Thiamin_PyroP_enz_TPP-bd_dom"/>
</dbReference>
<dbReference type="NCBIfam" id="TIGR03297">
    <property type="entry name" value="Ppyr-DeCO2ase"/>
    <property type="match status" value="1"/>
</dbReference>
<keyword evidence="3 6" id="KW-0456">Lyase</keyword>
<dbReference type="InterPro" id="IPR029061">
    <property type="entry name" value="THDP-binding"/>
</dbReference>
<dbReference type="CDD" id="cd07035">
    <property type="entry name" value="TPP_PYR_POX_like"/>
    <property type="match status" value="1"/>
</dbReference>
<evidence type="ECO:0000259" key="4">
    <source>
        <dbReference type="Pfam" id="PF02775"/>
    </source>
</evidence>
<dbReference type="PANTHER" id="PTHR42818">
    <property type="entry name" value="SULFOPYRUVATE DECARBOXYLASE SUBUNIT ALPHA"/>
    <property type="match status" value="1"/>
</dbReference>
<dbReference type="AlphaFoldDB" id="A0A0S4LGH7"/>
<dbReference type="Pfam" id="PF02776">
    <property type="entry name" value="TPP_enzyme_N"/>
    <property type="match status" value="1"/>
</dbReference>
<dbReference type="GO" id="GO:0000287">
    <property type="term" value="F:magnesium ion binding"/>
    <property type="evidence" value="ECO:0007669"/>
    <property type="project" value="InterPro"/>
</dbReference>
<name>A0A0S4LGH7_9BACT</name>
<dbReference type="FunFam" id="3.40.50.970:FF:000100">
    <property type="entry name" value="Putative phosphonopyruvate decarboxylase"/>
    <property type="match status" value="1"/>
</dbReference>
<dbReference type="GO" id="GO:0030976">
    <property type="term" value="F:thiamine pyrophosphate binding"/>
    <property type="evidence" value="ECO:0007669"/>
    <property type="project" value="InterPro"/>
</dbReference>
<dbReference type="InterPro" id="IPR017684">
    <property type="entry name" value="Phosphono-pyrv_decarboxylase"/>
</dbReference>
<gene>
    <name evidence="6" type="primary">ppd</name>
    <name evidence="6" type="ORF">COMA1_20099</name>
</gene>
<dbReference type="PANTHER" id="PTHR42818:SF1">
    <property type="entry name" value="SULFOPYRUVATE DECARBOXYLASE"/>
    <property type="match status" value="1"/>
</dbReference>
<evidence type="ECO:0000313" key="7">
    <source>
        <dbReference type="Proteomes" id="UP000199032"/>
    </source>
</evidence>
<dbReference type="InterPro" id="IPR051818">
    <property type="entry name" value="TPP_dependent_decarboxylase"/>
</dbReference>
<keyword evidence="6" id="KW-0670">Pyruvate</keyword>
<dbReference type="EC" id="4.1.1.82" evidence="6"/>
<evidence type="ECO:0000259" key="5">
    <source>
        <dbReference type="Pfam" id="PF02776"/>
    </source>
</evidence>
<dbReference type="OrthoDB" id="9785953at2"/>
<keyword evidence="1" id="KW-0210">Decarboxylase</keyword>
<feature type="domain" description="Thiamine pyrophosphate enzyme TPP-binding" evidence="4">
    <location>
        <begin position="209"/>
        <end position="345"/>
    </location>
</feature>
<evidence type="ECO:0000256" key="1">
    <source>
        <dbReference type="ARBA" id="ARBA00022793"/>
    </source>
</evidence>
<dbReference type="Pfam" id="PF02775">
    <property type="entry name" value="TPP_enzyme_C"/>
    <property type="match status" value="1"/>
</dbReference>
<evidence type="ECO:0000256" key="2">
    <source>
        <dbReference type="ARBA" id="ARBA00023052"/>
    </source>
</evidence>
<dbReference type="SUPFAM" id="SSF52518">
    <property type="entry name" value="Thiamin diphosphate-binding fold (THDP-binding)"/>
    <property type="match status" value="2"/>
</dbReference>
<dbReference type="Gene3D" id="3.40.50.970">
    <property type="match status" value="2"/>
</dbReference>